<dbReference type="PANTHER" id="PTHR11552:SF154">
    <property type="entry name" value="FI04917P"/>
    <property type="match status" value="1"/>
</dbReference>
<dbReference type="InterPro" id="IPR000172">
    <property type="entry name" value="GMC_OxRdtase_N"/>
</dbReference>
<dbReference type="SUPFAM" id="SSF54373">
    <property type="entry name" value="FAD-linked reductases, C-terminal domain"/>
    <property type="match status" value="1"/>
</dbReference>
<organism evidence="3 4">
    <name type="scientific">Parnassius mnemosyne</name>
    <name type="common">clouded apollo</name>
    <dbReference type="NCBI Taxonomy" id="213953"/>
    <lineage>
        <taxon>Eukaryota</taxon>
        <taxon>Metazoa</taxon>
        <taxon>Ecdysozoa</taxon>
        <taxon>Arthropoda</taxon>
        <taxon>Hexapoda</taxon>
        <taxon>Insecta</taxon>
        <taxon>Pterygota</taxon>
        <taxon>Neoptera</taxon>
        <taxon>Endopterygota</taxon>
        <taxon>Lepidoptera</taxon>
        <taxon>Glossata</taxon>
        <taxon>Ditrysia</taxon>
        <taxon>Papilionoidea</taxon>
        <taxon>Papilionidae</taxon>
        <taxon>Parnassiinae</taxon>
        <taxon>Parnassini</taxon>
        <taxon>Parnassius</taxon>
        <taxon>Driopa</taxon>
    </lineage>
</organism>
<reference evidence="3 4" key="1">
    <citation type="submission" date="2023-11" db="EMBL/GenBank/DDBJ databases">
        <authorList>
            <person name="Hedman E."/>
            <person name="Englund M."/>
            <person name="Stromberg M."/>
            <person name="Nyberg Akerstrom W."/>
            <person name="Nylinder S."/>
            <person name="Jareborg N."/>
            <person name="Kallberg Y."/>
            <person name="Kronander E."/>
        </authorList>
    </citation>
    <scope>NUCLEOTIDE SEQUENCE [LARGE SCALE GENOMIC DNA]</scope>
</reference>
<proteinExistence type="inferred from homology"/>
<dbReference type="Gene3D" id="3.50.50.60">
    <property type="entry name" value="FAD/NAD(P)-binding domain"/>
    <property type="match status" value="1"/>
</dbReference>
<dbReference type="SUPFAM" id="SSF51905">
    <property type="entry name" value="FAD/NAD(P)-binding domain"/>
    <property type="match status" value="1"/>
</dbReference>
<dbReference type="InterPro" id="IPR012132">
    <property type="entry name" value="GMC_OxRdtase"/>
</dbReference>
<evidence type="ECO:0000256" key="1">
    <source>
        <dbReference type="ARBA" id="ARBA00010790"/>
    </source>
</evidence>
<accession>A0AAV1L3R7</accession>
<gene>
    <name evidence="3" type="ORF">PARMNEM_LOCUS10099</name>
</gene>
<dbReference type="Pfam" id="PF05199">
    <property type="entry name" value="GMC_oxred_C"/>
    <property type="match status" value="1"/>
</dbReference>
<evidence type="ECO:0000259" key="2">
    <source>
        <dbReference type="PROSITE" id="PS00624"/>
    </source>
</evidence>
<dbReference type="PROSITE" id="PS00624">
    <property type="entry name" value="GMC_OXRED_2"/>
    <property type="match status" value="1"/>
</dbReference>
<evidence type="ECO:0000313" key="4">
    <source>
        <dbReference type="Proteomes" id="UP001314205"/>
    </source>
</evidence>
<protein>
    <recommendedName>
        <fullName evidence="2">Glucose-methanol-choline oxidoreductase N-terminal domain-containing protein</fullName>
    </recommendedName>
</protein>
<dbReference type="InterPro" id="IPR007867">
    <property type="entry name" value="GMC_OxRtase_C"/>
</dbReference>
<comment type="caution">
    <text evidence="3">The sequence shown here is derived from an EMBL/GenBank/DDBJ whole genome shotgun (WGS) entry which is preliminary data.</text>
</comment>
<evidence type="ECO:0000313" key="3">
    <source>
        <dbReference type="EMBL" id="CAK1589634.1"/>
    </source>
</evidence>
<dbReference type="InterPro" id="IPR036188">
    <property type="entry name" value="FAD/NAD-bd_sf"/>
</dbReference>
<keyword evidence="4" id="KW-1185">Reference proteome</keyword>
<dbReference type="Gene3D" id="3.30.560.10">
    <property type="entry name" value="Glucose Oxidase, domain 3"/>
    <property type="match status" value="1"/>
</dbReference>
<dbReference type="EMBL" id="CAVLGL010000084">
    <property type="protein sequence ID" value="CAK1589634.1"/>
    <property type="molecule type" value="Genomic_DNA"/>
</dbReference>
<dbReference type="GO" id="GO:0050660">
    <property type="term" value="F:flavin adenine dinucleotide binding"/>
    <property type="evidence" value="ECO:0007669"/>
    <property type="project" value="InterPro"/>
</dbReference>
<comment type="similarity">
    <text evidence="1">Belongs to the GMC oxidoreductase family.</text>
</comment>
<name>A0AAV1L3R7_9NEOP</name>
<feature type="domain" description="Glucose-methanol-choline oxidoreductase N-terminal" evidence="2">
    <location>
        <begin position="459"/>
        <end position="473"/>
    </location>
</feature>
<dbReference type="Proteomes" id="UP001314205">
    <property type="component" value="Unassembled WGS sequence"/>
</dbReference>
<dbReference type="GO" id="GO:0016614">
    <property type="term" value="F:oxidoreductase activity, acting on CH-OH group of donors"/>
    <property type="evidence" value="ECO:0007669"/>
    <property type="project" value="InterPro"/>
</dbReference>
<dbReference type="AlphaFoldDB" id="A0AAV1L3R7"/>
<dbReference type="Pfam" id="PF00732">
    <property type="entry name" value="GMC_oxred_N"/>
    <property type="match status" value="1"/>
</dbReference>
<sequence>MTFVNWVPPDITNICAETIAPLTQCSPTGFMFLTLVARLFGGSVENQISLPKINPYLKKSHGLTSNVFHAPEKSYPDDIYIPQLGANLITSDLVVRPPVTELGPLVEPNLYPSNKKINNLALEYPQVPSYTELYSRPDFEFEYESQNNPFTKYFSRNPNFYQRGDERSYVDSDAEDSSKVTVKVNKSNKKRSRRKTRHIQDEYDFIIVGAGSAGCVIANRLSEVKKWKILLLEAGPEEPDVTSVPGFAPTLGRSSIDWMYRTQPEELSCRAHRGQSCAWLRGKSMGGSSAINYMVYMRGNQRDYDSWAEMGNHGWSFQEVLPYFKKAENNQDVEAHNIFYHSTSGPLNVERFPYTDINTLMLVQAFKEKGLPITDFNGENQVGTDIAQSTSKDGRRISTNAAYIKPIRGKRPNLKIINEAFVTNIAIDPTTKSAVGVHYIKNGISYSAFCKKEVIVSSGSLNSPKILMLSGIGPRYHLKNLNIPVIADLKVGHNLQDHVTTDVLVIQLSNKTSTSVSGEQLLHEVYKYYQQYPTKHGPLSATGTLSGIAFIKTEYTNEDAPDIQYHFDARNVKELYSDPTNYLAANIFPLSFYDGLAARTLLLTPKSRGFILLNQTDPVFGQPLIYPRFFTVKEDMDTLLAGMRYVVSLEKTKAFKQSGASFVKDPIRGCEIYPWGSDNYFICILMQYTSTIYHPVGTCKMGPAWDREAVVDPRLKVYGVDKLRVIDASVMPKIVRGNTNGPTIMIAEKACDMIKEDWILY</sequence>
<dbReference type="PANTHER" id="PTHR11552">
    <property type="entry name" value="GLUCOSE-METHANOL-CHOLINE GMC OXIDOREDUCTASE"/>
    <property type="match status" value="1"/>
</dbReference>